<organism evidence="5 6">
    <name type="scientific">Pristionchus pacificus</name>
    <name type="common">Parasitic nematode worm</name>
    <dbReference type="NCBI Taxonomy" id="54126"/>
    <lineage>
        <taxon>Eukaryota</taxon>
        <taxon>Metazoa</taxon>
        <taxon>Ecdysozoa</taxon>
        <taxon>Nematoda</taxon>
        <taxon>Chromadorea</taxon>
        <taxon>Rhabditida</taxon>
        <taxon>Rhabditina</taxon>
        <taxon>Diplogasteromorpha</taxon>
        <taxon>Diplogasteroidea</taxon>
        <taxon>Neodiplogasteridae</taxon>
        <taxon>Pristionchus</taxon>
    </lineage>
</organism>
<dbReference type="PANTHER" id="PTHR46561:SF11">
    <property type="entry name" value="SERPENTINE RECEPTOR CLASS ALPHA_BETA-14"/>
    <property type="match status" value="1"/>
</dbReference>
<dbReference type="OrthoDB" id="5857479at2759"/>
<keyword evidence="6" id="KW-1185">Reference proteome</keyword>
<dbReference type="InterPro" id="IPR019408">
    <property type="entry name" value="7TM_GPCR_serpentine_rcpt_Srab"/>
</dbReference>
<name>A0A2A6C2F8_PRIPA</name>
<evidence type="ECO:0000256" key="2">
    <source>
        <dbReference type="ARBA" id="ARBA00022692"/>
    </source>
</evidence>
<evidence type="ECO:0000256" key="1">
    <source>
        <dbReference type="ARBA" id="ARBA00004141"/>
    </source>
</evidence>
<evidence type="ECO:0000256" key="4">
    <source>
        <dbReference type="ARBA" id="ARBA00023136"/>
    </source>
</evidence>
<keyword evidence="4" id="KW-0472">Membrane</keyword>
<reference evidence="6" key="1">
    <citation type="journal article" date="2008" name="Nat. Genet.">
        <title>The Pristionchus pacificus genome provides a unique perspective on nematode lifestyle and parasitism.</title>
        <authorList>
            <person name="Dieterich C."/>
            <person name="Clifton S.W."/>
            <person name="Schuster L.N."/>
            <person name="Chinwalla A."/>
            <person name="Delehaunty K."/>
            <person name="Dinkelacker I."/>
            <person name="Fulton L."/>
            <person name="Fulton R."/>
            <person name="Godfrey J."/>
            <person name="Minx P."/>
            <person name="Mitreva M."/>
            <person name="Roeseler W."/>
            <person name="Tian H."/>
            <person name="Witte H."/>
            <person name="Yang S.P."/>
            <person name="Wilson R.K."/>
            <person name="Sommer R.J."/>
        </authorList>
    </citation>
    <scope>NUCLEOTIDE SEQUENCE [LARGE SCALE GENOMIC DNA]</scope>
    <source>
        <strain evidence="6">PS312</strain>
    </source>
</reference>
<comment type="subcellular location">
    <subcellularLocation>
        <location evidence="1">Membrane</location>
        <topology evidence="1">Multi-pass membrane protein</topology>
    </subcellularLocation>
</comment>
<sequence length="273" mass="30615">MKKLREAISSALMLSHCAFVESAEQALMHFTLNDPSELLLSSNQCLIRMIPAILGACGSVSSLLIMSSERFQASRNIPTYESSSKMSGMKLVALHICITFVGVFGSACMYHFPTRVAHCTIFSVDGKPTQTVVTVCEILNCCENHIFTQTALFLSEFFTICFYIQLLKGNKLRYISQESLKMSLTEKYQLSENIRVLRLLLPVVISHTSITMAGAIGFFIFELVGFNKELYPIFENQFTLRSKRLTDCKIYAVNMASGDELVAAYDREIKRGC</sequence>
<gene>
    <name evidence="5" type="primary">WBGene00279077</name>
</gene>
<evidence type="ECO:0000256" key="3">
    <source>
        <dbReference type="ARBA" id="ARBA00022989"/>
    </source>
</evidence>
<dbReference type="Pfam" id="PF10292">
    <property type="entry name" value="7TM_GPCR_Srab"/>
    <property type="match status" value="1"/>
</dbReference>
<reference evidence="5" key="2">
    <citation type="submission" date="2022-06" db="UniProtKB">
        <authorList>
            <consortium name="EnsemblMetazoa"/>
        </authorList>
    </citation>
    <scope>IDENTIFICATION</scope>
    <source>
        <strain evidence="5">PS312</strain>
    </source>
</reference>
<keyword evidence="3" id="KW-1133">Transmembrane helix</keyword>
<dbReference type="Proteomes" id="UP000005239">
    <property type="component" value="Unassembled WGS sequence"/>
</dbReference>
<dbReference type="InterPro" id="IPR053286">
    <property type="entry name" value="Nematode_rcpt-like_srab"/>
</dbReference>
<keyword evidence="2" id="KW-0812">Transmembrane</keyword>
<dbReference type="EnsemblMetazoa" id="PPA40708.1">
    <property type="protein sequence ID" value="PPA40708.1"/>
    <property type="gene ID" value="WBGene00279077"/>
</dbReference>
<evidence type="ECO:0000313" key="6">
    <source>
        <dbReference type="Proteomes" id="UP000005239"/>
    </source>
</evidence>
<dbReference type="PANTHER" id="PTHR46561">
    <property type="entry name" value="SERPENTINE RECEPTOR, CLASS AB (CLASS A-LIKE)-RELATED"/>
    <property type="match status" value="1"/>
</dbReference>
<accession>A0A8R1UWP2</accession>
<protein>
    <submittedName>
        <fullName evidence="5">G protein-coupled receptor</fullName>
    </submittedName>
</protein>
<dbReference type="AlphaFoldDB" id="A0A2A6C2F8"/>
<accession>A0A2A6C2F8</accession>
<proteinExistence type="predicted"/>
<dbReference type="GO" id="GO:0016020">
    <property type="term" value="C:membrane"/>
    <property type="evidence" value="ECO:0007669"/>
    <property type="project" value="UniProtKB-SubCell"/>
</dbReference>
<evidence type="ECO:0000313" key="5">
    <source>
        <dbReference type="EnsemblMetazoa" id="PPA40708.1"/>
    </source>
</evidence>